<dbReference type="RefSeq" id="WP_003518318.1">
    <property type="nucleotide sequence ID" value="NZ_CP013828.1"/>
</dbReference>
<dbReference type="PANTHER" id="PTHR42987:SF7">
    <property type="entry name" value="SIGNAL PEPTIDE PEPTIDASE SPPA-RELATED"/>
    <property type="match status" value="1"/>
</dbReference>
<comment type="similarity">
    <text evidence="1">Belongs to the peptidase S49 family.</text>
</comment>
<dbReference type="GeneID" id="35803701"/>
<protein>
    <submittedName>
        <fullName evidence="6">Protease-4</fullName>
    </submittedName>
</protein>
<evidence type="ECO:0000256" key="3">
    <source>
        <dbReference type="ARBA" id="ARBA00022801"/>
    </source>
</evidence>
<dbReference type="AlphaFoldDB" id="A0AB36TEA5"/>
<name>A0AB36TEA5_ACETH</name>
<keyword evidence="2 6" id="KW-0645">Protease</keyword>
<dbReference type="InterPro" id="IPR029045">
    <property type="entry name" value="ClpP/crotonase-like_dom_sf"/>
</dbReference>
<feature type="domain" description="Peptidase S49" evidence="5">
    <location>
        <begin position="123"/>
        <end position="267"/>
    </location>
</feature>
<dbReference type="SUPFAM" id="SSF52096">
    <property type="entry name" value="ClpP/crotonase"/>
    <property type="match status" value="1"/>
</dbReference>
<evidence type="ECO:0000259" key="5">
    <source>
        <dbReference type="Pfam" id="PF01343"/>
    </source>
</evidence>
<dbReference type="Proteomes" id="UP000223596">
    <property type="component" value="Unassembled WGS sequence"/>
</dbReference>
<evidence type="ECO:0000256" key="1">
    <source>
        <dbReference type="ARBA" id="ARBA00008683"/>
    </source>
</evidence>
<dbReference type="NCBIfam" id="TIGR00706">
    <property type="entry name" value="SppA_dom"/>
    <property type="match status" value="1"/>
</dbReference>
<accession>A0AB36TEA5</accession>
<organism evidence="6 7">
    <name type="scientific">Acetivibrio thermocellus AD2</name>
    <dbReference type="NCBI Taxonomy" id="1138384"/>
    <lineage>
        <taxon>Bacteria</taxon>
        <taxon>Bacillati</taxon>
        <taxon>Bacillota</taxon>
        <taxon>Clostridia</taxon>
        <taxon>Eubacteriales</taxon>
        <taxon>Oscillospiraceae</taxon>
        <taxon>Acetivibrio</taxon>
    </lineage>
</organism>
<comment type="caution">
    <text evidence="6">The sequence shown here is derived from an EMBL/GenBank/DDBJ whole genome shotgun (WGS) entry which is preliminary data.</text>
</comment>
<sequence>MNKKQLIGLIVAGVVFVFVCSSSVLVNTVSKRLGTSLNLSDSESSLPLTPYIGVVSVEGTIMDSNSTTSFLSNGYNHKETLKLIEDMKNSASNKGILLYVNSPGGGVYESDELYLKLKEYKEETGRPVWTYMSNQACSGGYYISMASDKVFSNRNAWTGSIGVIISLTNLKGLYDNLGIKGIYITSGRNKAMGAADLELTDEQRDILQSLVDEAYEQFVEIVAEGRKMTVEEVKRIADGRILSAKQALELNLIDEIATYDEVKEAFSAELGNVKIYTPKKKDPFGLSSLFSYINSLKPRSDTEIIAELIKAKGNGVPMYYAMPGQY</sequence>
<dbReference type="Pfam" id="PF01343">
    <property type="entry name" value="Peptidase_S49"/>
    <property type="match status" value="1"/>
</dbReference>
<gene>
    <name evidence="6" type="ORF">M972_11871</name>
</gene>
<dbReference type="InterPro" id="IPR047272">
    <property type="entry name" value="S49_SppA_C"/>
</dbReference>
<proteinExistence type="inferred from homology"/>
<dbReference type="Gene3D" id="3.90.226.10">
    <property type="entry name" value="2-enoyl-CoA Hydratase, Chain A, domain 1"/>
    <property type="match status" value="2"/>
</dbReference>
<dbReference type="InterPro" id="IPR004635">
    <property type="entry name" value="Pept_S49_SppA"/>
</dbReference>
<dbReference type="InterPro" id="IPR002142">
    <property type="entry name" value="Peptidase_S49"/>
</dbReference>
<evidence type="ECO:0000313" key="6">
    <source>
        <dbReference type="EMBL" id="PFH02108.1"/>
    </source>
</evidence>
<dbReference type="PANTHER" id="PTHR42987">
    <property type="entry name" value="PEPTIDASE S49"/>
    <property type="match status" value="1"/>
</dbReference>
<dbReference type="EMBL" id="PDBW01000001">
    <property type="protein sequence ID" value="PFH02108.1"/>
    <property type="molecule type" value="Genomic_DNA"/>
</dbReference>
<dbReference type="GO" id="GO:0008236">
    <property type="term" value="F:serine-type peptidase activity"/>
    <property type="evidence" value="ECO:0007669"/>
    <property type="project" value="UniProtKB-KW"/>
</dbReference>
<keyword evidence="3" id="KW-0378">Hydrolase</keyword>
<evidence type="ECO:0000256" key="4">
    <source>
        <dbReference type="ARBA" id="ARBA00022825"/>
    </source>
</evidence>
<dbReference type="GO" id="GO:0006508">
    <property type="term" value="P:proteolysis"/>
    <property type="evidence" value="ECO:0007669"/>
    <property type="project" value="UniProtKB-KW"/>
</dbReference>
<reference evidence="6 7" key="1">
    <citation type="submission" date="2017-09" db="EMBL/GenBank/DDBJ databases">
        <title>Evaluation of Pacific Biosciences Sequencing Technology to Finishing C. thermocellum Genome Sequences.</title>
        <authorList>
            <person name="Brown S."/>
        </authorList>
    </citation>
    <scope>NUCLEOTIDE SEQUENCE [LARGE SCALE GENOMIC DNA]</scope>
    <source>
        <strain evidence="6 7">AD2</strain>
    </source>
</reference>
<dbReference type="CDD" id="cd07023">
    <property type="entry name" value="S49_Sppa_N_C"/>
    <property type="match status" value="1"/>
</dbReference>
<keyword evidence="4" id="KW-0720">Serine protease</keyword>
<evidence type="ECO:0000313" key="7">
    <source>
        <dbReference type="Proteomes" id="UP000223596"/>
    </source>
</evidence>
<evidence type="ECO:0000256" key="2">
    <source>
        <dbReference type="ARBA" id="ARBA00022670"/>
    </source>
</evidence>